<dbReference type="Proteomes" id="UP000076447">
    <property type="component" value="Unassembled WGS sequence"/>
</dbReference>
<organism evidence="4 6">
    <name type="scientific">Oerskovia enterophila</name>
    <dbReference type="NCBI Taxonomy" id="43678"/>
    <lineage>
        <taxon>Bacteria</taxon>
        <taxon>Bacillati</taxon>
        <taxon>Actinomycetota</taxon>
        <taxon>Actinomycetes</taxon>
        <taxon>Micrococcales</taxon>
        <taxon>Cellulomonadaceae</taxon>
        <taxon>Oerskovia</taxon>
    </lineage>
</organism>
<dbReference type="Proteomes" id="UP000093412">
    <property type="component" value="Unassembled WGS sequence"/>
</dbReference>
<evidence type="ECO:0000313" key="7">
    <source>
        <dbReference type="Proteomes" id="UP000093412"/>
    </source>
</evidence>
<keyword evidence="1" id="KW-0175">Coiled coil</keyword>
<keyword evidence="7" id="KW-1185">Reference proteome</keyword>
<evidence type="ECO:0000313" key="6">
    <source>
        <dbReference type="Proteomes" id="UP000076447"/>
    </source>
</evidence>
<proteinExistence type="predicted"/>
<dbReference type="AlphaFoldDB" id="A0A163Q979"/>
<evidence type="ECO:0000313" key="5">
    <source>
        <dbReference type="EMBL" id="OCI32577.1"/>
    </source>
</evidence>
<keyword evidence="3" id="KW-1133">Transmembrane helix</keyword>
<evidence type="ECO:0000256" key="3">
    <source>
        <dbReference type="SAM" id="Phobius"/>
    </source>
</evidence>
<evidence type="ECO:0000256" key="2">
    <source>
        <dbReference type="SAM" id="MobiDB-lite"/>
    </source>
</evidence>
<evidence type="ECO:0008006" key="8">
    <source>
        <dbReference type="Google" id="ProtNLM"/>
    </source>
</evidence>
<dbReference type="InterPro" id="IPR019277">
    <property type="entry name" value="DUF2304"/>
</dbReference>
<comment type="caution">
    <text evidence="4">The sequence shown here is derived from an EMBL/GenBank/DDBJ whole genome shotgun (WGS) entry which is preliminary data.</text>
</comment>
<protein>
    <recommendedName>
        <fullName evidence="8">DUF2304 domain-containing protein</fullName>
    </recommendedName>
</protein>
<dbReference type="RefSeq" id="WP_068624555.1">
    <property type="nucleotide sequence ID" value="NZ_LRIE01000083.1"/>
</dbReference>
<dbReference type="STRING" id="43678.OJAG_33990"/>
<evidence type="ECO:0000313" key="4">
    <source>
        <dbReference type="EMBL" id="KZM33915.1"/>
    </source>
</evidence>
<evidence type="ECO:0000256" key="1">
    <source>
        <dbReference type="SAM" id="Coils"/>
    </source>
</evidence>
<feature type="region of interest" description="Disordered" evidence="2">
    <location>
        <begin position="117"/>
        <end position="150"/>
    </location>
</feature>
<reference evidence="5 7" key="2">
    <citation type="submission" date="2016-06" db="EMBL/GenBank/DDBJ databases">
        <title>Genome sequence of Oerskovia enterophila DSM 43852.</title>
        <authorList>
            <person name="Poehlein A."/>
            <person name="Jag V."/>
            <person name="Bengelsdorf F.R."/>
            <person name="Daniel R."/>
            <person name="Duerre P."/>
        </authorList>
    </citation>
    <scope>NUCLEOTIDE SEQUENCE [LARGE SCALE GENOMIC DNA]</scope>
    <source>
        <strain evidence="5 7">DSM 43852</strain>
    </source>
</reference>
<keyword evidence="3" id="KW-0812">Transmembrane</keyword>
<accession>A0A163Q979</accession>
<dbReference type="EMBL" id="LRIE01000083">
    <property type="protein sequence ID" value="KZM33915.1"/>
    <property type="molecule type" value="Genomic_DNA"/>
</dbReference>
<feature type="transmembrane region" description="Helical" evidence="3">
    <location>
        <begin position="31"/>
        <end position="49"/>
    </location>
</feature>
<feature type="coiled-coil region" evidence="1">
    <location>
        <begin position="80"/>
        <end position="114"/>
    </location>
</feature>
<feature type="transmembrane region" description="Helical" evidence="3">
    <location>
        <begin position="55"/>
        <end position="85"/>
    </location>
</feature>
<dbReference type="Pfam" id="PF10066">
    <property type="entry name" value="DUF2304"/>
    <property type="match status" value="1"/>
</dbReference>
<sequence>MKLYFLALATCVVVVVVLLMLMRTRRIKEKYAAVWLVLAVAVCIIGAFPETVSSIASLVGVATASNLLFASALAVLFGVCIQLSVELSATEEKARTLTEEIALLRLDVDRLARAQSCAPEGAKTETPGRGEGQDVRQDAVDEEAGGHHGD</sequence>
<feature type="transmembrane region" description="Helical" evidence="3">
    <location>
        <begin position="6"/>
        <end position="24"/>
    </location>
</feature>
<keyword evidence="3" id="KW-0472">Membrane</keyword>
<name>A0A163Q979_9CELL</name>
<reference evidence="4 6" key="1">
    <citation type="submission" date="2016-01" db="EMBL/GenBank/DDBJ databases">
        <title>Genome sequence of Oerskovia enterophila VJag, an agar and cellulose degrading bacterium.</title>
        <authorList>
            <person name="Poehlein A."/>
            <person name="Jag V."/>
            <person name="Bengelsdorf F."/>
            <person name="Duerre P."/>
            <person name="Daniel R."/>
        </authorList>
    </citation>
    <scope>NUCLEOTIDE SEQUENCE [LARGE SCALE GENOMIC DNA]</scope>
    <source>
        <strain evidence="4 6">VJag</strain>
    </source>
</reference>
<dbReference type="EMBL" id="MAQA01000005">
    <property type="protein sequence ID" value="OCI32577.1"/>
    <property type="molecule type" value="Genomic_DNA"/>
</dbReference>
<gene>
    <name evidence="5" type="ORF">OERS_07610</name>
    <name evidence="4" type="ORF">OJAG_33990</name>
</gene>
<dbReference type="PATRIC" id="fig|43678.3.peg.3563"/>
<feature type="compositionally biased region" description="Basic and acidic residues" evidence="2">
    <location>
        <begin position="122"/>
        <end position="150"/>
    </location>
</feature>
<dbReference type="OrthoDB" id="3261168at2"/>